<evidence type="ECO:0000313" key="3">
    <source>
        <dbReference type="EMBL" id="GFQ00918.1"/>
    </source>
</evidence>
<keyword evidence="1" id="KW-0472">Membrane</keyword>
<name>A0A830CJT1_9LAMI</name>
<organism evidence="3 4">
    <name type="scientific">Phtheirospermum japonicum</name>
    <dbReference type="NCBI Taxonomy" id="374723"/>
    <lineage>
        <taxon>Eukaryota</taxon>
        <taxon>Viridiplantae</taxon>
        <taxon>Streptophyta</taxon>
        <taxon>Embryophyta</taxon>
        <taxon>Tracheophyta</taxon>
        <taxon>Spermatophyta</taxon>
        <taxon>Magnoliopsida</taxon>
        <taxon>eudicotyledons</taxon>
        <taxon>Gunneridae</taxon>
        <taxon>Pentapetalae</taxon>
        <taxon>asterids</taxon>
        <taxon>lamiids</taxon>
        <taxon>Lamiales</taxon>
        <taxon>Orobanchaceae</taxon>
        <taxon>Orobanchaceae incertae sedis</taxon>
        <taxon>Phtheirospermum</taxon>
    </lineage>
</organism>
<feature type="transmembrane region" description="Helical" evidence="1">
    <location>
        <begin position="38"/>
        <end position="55"/>
    </location>
</feature>
<evidence type="ECO:0000313" key="4">
    <source>
        <dbReference type="Proteomes" id="UP000653305"/>
    </source>
</evidence>
<dbReference type="AlphaFoldDB" id="A0A830CJT1"/>
<keyword evidence="4" id="KW-1185">Reference proteome</keyword>
<comment type="caution">
    <text evidence="3">The sequence shown here is derived from an EMBL/GenBank/DDBJ whole genome shotgun (WGS) entry which is preliminary data.</text>
</comment>
<evidence type="ECO:0000256" key="1">
    <source>
        <dbReference type="SAM" id="Phobius"/>
    </source>
</evidence>
<evidence type="ECO:0000313" key="2">
    <source>
        <dbReference type="EMBL" id="GFQ00104.1"/>
    </source>
</evidence>
<dbReference type="OrthoDB" id="167398at2759"/>
<keyword evidence="1" id="KW-1133">Transmembrane helix</keyword>
<gene>
    <name evidence="2" type="ORF">PHJA_002154400</name>
    <name evidence="3" type="ORF">PHJA_002235700</name>
</gene>
<dbReference type="EMBL" id="BMAC01000648">
    <property type="protein sequence ID" value="GFQ00918.1"/>
    <property type="molecule type" value="Genomic_DNA"/>
</dbReference>
<reference evidence="3" key="1">
    <citation type="submission" date="2020-07" db="EMBL/GenBank/DDBJ databases">
        <title>Ethylene signaling mediates host invasion by parasitic plants.</title>
        <authorList>
            <person name="Yoshida S."/>
        </authorList>
    </citation>
    <scope>NUCLEOTIDE SEQUENCE</scope>
    <source>
        <strain evidence="3">Okayama</strain>
    </source>
</reference>
<dbReference type="EMBL" id="BMAC01000608">
    <property type="protein sequence ID" value="GFQ00104.1"/>
    <property type="molecule type" value="Genomic_DNA"/>
</dbReference>
<sequence length="82" mass="9808">MMWIIMPTDTYYNDWLLHILAATNSTFFGIQGPIMLDLTFPILFIAILGCLYLHLGKKKTNNVTTKRYYIYISYIYYFNNYE</sequence>
<accession>A0A830CJT1</accession>
<keyword evidence="1" id="KW-0812">Transmembrane</keyword>
<protein>
    <submittedName>
        <fullName evidence="3">Ferric reduction oxidase 2</fullName>
    </submittedName>
</protein>
<proteinExistence type="predicted"/>
<dbReference type="Proteomes" id="UP000653305">
    <property type="component" value="Unassembled WGS sequence"/>
</dbReference>